<feature type="domain" description="UmuC" evidence="2">
    <location>
        <begin position="6"/>
        <end position="188"/>
    </location>
</feature>
<dbReference type="PANTHER" id="PTHR11076">
    <property type="entry name" value="DNA REPAIR POLYMERASE UMUC / TRANSFERASE FAMILY MEMBER"/>
    <property type="match status" value="1"/>
</dbReference>
<sequence>MPKRIILHVDLNSFFATAEQQTNPSLRGKPVGILKAIGRTCVIAASVEAKKYGVKTGMAAFEAKKLCSAIILLPADFDKYADITYRFINICKTYSPTCEVFSLDECFIDISETEKFFNGALACAFEIKDRLKSEIGDFMTCSIGISHNRLLAKLASSQIKPDGLFTITEDNALEILDQSDLLDVCGLGFGLYTHLVGLGIDNFPKLRLCSLYFLNKHFGSYWSLHLYNVSRGIDNSPVMPLAEIPDAKSVSRTYTTHRLLTKKEEILKLMRNLCEETANKARQMNLCGRYVGLALRSSQKSYWGHRTLKTYIDDGKRLFDLCCQISQSWPIDHVRFCGVTLGMLTKNQYLPIPLLPSDKRQLDLMSTIDRINKRFGDYTIFPAQLLGMDIVRPEVNGYFGDRKFRLNFLRNN</sequence>
<comment type="similarity">
    <text evidence="1">Belongs to the DNA polymerase type-Y family.</text>
</comment>
<evidence type="ECO:0000259" key="2">
    <source>
        <dbReference type="PROSITE" id="PS50173"/>
    </source>
</evidence>
<dbReference type="InterPro" id="IPR022880">
    <property type="entry name" value="DNApol_IV"/>
</dbReference>
<dbReference type="GO" id="GO:0042276">
    <property type="term" value="P:error-prone translesion synthesis"/>
    <property type="evidence" value="ECO:0007669"/>
    <property type="project" value="TreeGrafter"/>
</dbReference>
<dbReference type="GO" id="GO:0003887">
    <property type="term" value="F:DNA-directed DNA polymerase activity"/>
    <property type="evidence" value="ECO:0007669"/>
    <property type="project" value="InterPro"/>
</dbReference>
<dbReference type="GO" id="GO:0009432">
    <property type="term" value="P:SOS response"/>
    <property type="evidence" value="ECO:0007669"/>
    <property type="project" value="TreeGrafter"/>
</dbReference>
<dbReference type="SUPFAM" id="SSF100879">
    <property type="entry name" value="Lesion bypass DNA polymerase (Y-family), little finger domain"/>
    <property type="match status" value="1"/>
</dbReference>
<dbReference type="PROSITE" id="PS50173">
    <property type="entry name" value="UMUC"/>
    <property type="match status" value="1"/>
</dbReference>
<accession>A0A0G0LNJ0</accession>
<dbReference type="GO" id="GO:0003684">
    <property type="term" value="F:damaged DNA binding"/>
    <property type="evidence" value="ECO:0007669"/>
    <property type="project" value="InterPro"/>
</dbReference>
<dbReference type="SUPFAM" id="SSF56672">
    <property type="entry name" value="DNA/RNA polymerases"/>
    <property type="match status" value="1"/>
</dbReference>
<dbReference type="Gene3D" id="3.30.1490.100">
    <property type="entry name" value="DNA polymerase, Y-family, little finger domain"/>
    <property type="match status" value="1"/>
</dbReference>
<proteinExistence type="inferred from homology"/>
<dbReference type="AlphaFoldDB" id="A0A0G0LNJ0"/>
<reference evidence="3 4" key="1">
    <citation type="journal article" date="2015" name="Nature">
        <title>rRNA introns, odd ribosomes, and small enigmatic genomes across a large radiation of phyla.</title>
        <authorList>
            <person name="Brown C.T."/>
            <person name="Hug L.A."/>
            <person name="Thomas B.C."/>
            <person name="Sharon I."/>
            <person name="Castelle C.J."/>
            <person name="Singh A."/>
            <person name="Wilkins M.J."/>
            <person name="Williams K.H."/>
            <person name="Banfield J.F."/>
        </authorList>
    </citation>
    <scope>NUCLEOTIDE SEQUENCE [LARGE SCALE GENOMIC DNA]</scope>
</reference>
<dbReference type="InterPro" id="IPR036775">
    <property type="entry name" value="DNA_pol_Y-fam_lit_finger_sf"/>
</dbReference>
<protein>
    <submittedName>
        <fullName evidence="3">Polymerase IV protein</fullName>
    </submittedName>
</protein>
<dbReference type="InterPro" id="IPR043128">
    <property type="entry name" value="Rev_trsase/Diguanyl_cyclase"/>
</dbReference>
<dbReference type="Gene3D" id="1.10.150.20">
    <property type="entry name" value="5' to 3' exonuclease, C-terminal subdomain"/>
    <property type="match status" value="1"/>
</dbReference>
<dbReference type="InterPro" id="IPR001126">
    <property type="entry name" value="UmuC"/>
</dbReference>
<dbReference type="CDD" id="cd03586">
    <property type="entry name" value="PolY_Pol_IV_kappa"/>
    <property type="match status" value="1"/>
</dbReference>
<dbReference type="Pfam" id="PF00817">
    <property type="entry name" value="IMS"/>
    <property type="match status" value="1"/>
</dbReference>
<dbReference type="PANTHER" id="PTHR11076:SF33">
    <property type="entry name" value="DNA POLYMERASE KAPPA"/>
    <property type="match status" value="1"/>
</dbReference>
<evidence type="ECO:0000313" key="4">
    <source>
        <dbReference type="Proteomes" id="UP000034893"/>
    </source>
</evidence>
<dbReference type="InterPro" id="IPR017961">
    <property type="entry name" value="DNA_pol_Y-fam_little_finger"/>
</dbReference>
<dbReference type="GO" id="GO:0005829">
    <property type="term" value="C:cytosol"/>
    <property type="evidence" value="ECO:0007669"/>
    <property type="project" value="TreeGrafter"/>
</dbReference>
<dbReference type="Gene3D" id="3.40.1170.60">
    <property type="match status" value="1"/>
</dbReference>
<name>A0A0G0LNJ0_9BACT</name>
<dbReference type="PATRIC" id="fig|1618414.3.peg.343"/>
<dbReference type="Proteomes" id="UP000034893">
    <property type="component" value="Unassembled WGS sequence"/>
</dbReference>
<evidence type="ECO:0000313" key="3">
    <source>
        <dbReference type="EMBL" id="KKQ89550.1"/>
    </source>
</evidence>
<evidence type="ECO:0000256" key="1">
    <source>
        <dbReference type="ARBA" id="ARBA00010945"/>
    </source>
</evidence>
<gene>
    <name evidence="3" type="ORF">UT12_C0011G0006</name>
</gene>
<dbReference type="EMBL" id="LBVP01000011">
    <property type="protein sequence ID" value="KKQ89550.1"/>
    <property type="molecule type" value="Genomic_DNA"/>
</dbReference>
<dbReference type="InterPro" id="IPR043502">
    <property type="entry name" value="DNA/RNA_pol_sf"/>
</dbReference>
<organism evidence="3 4">
    <name type="scientific">Candidatus Curtissbacteria bacterium GW2011_GWC2_38_9</name>
    <dbReference type="NCBI Taxonomy" id="1618414"/>
    <lineage>
        <taxon>Bacteria</taxon>
        <taxon>Candidatus Curtissiibacteriota</taxon>
    </lineage>
</organism>
<comment type="caution">
    <text evidence="3">The sequence shown here is derived from an EMBL/GenBank/DDBJ whole genome shotgun (WGS) entry which is preliminary data.</text>
</comment>
<dbReference type="GO" id="GO:0006281">
    <property type="term" value="P:DNA repair"/>
    <property type="evidence" value="ECO:0007669"/>
    <property type="project" value="InterPro"/>
</dbReference>
<dbReference type="InterPro" id="IPR050116">
    <property type="entry name" value="DNA_polymerase-Y"/>
</dbReference>
<dbReference type="Gene3D" id="3.30.70.270">
    <property type="match status" value="1"/>
</dbReference>
<dbReference type="Pfam" id="PF11799">
    <property type="entry name" value="IMS_C"/>
    <property type="match status" value="1"/>
</dbReference>